<name>A0A0V1CIH4_TRIBR</name>
<gene>
    <name evidence="1" type="ORF">T03_15348</name>
</gene>
<dbReference type="AlphaFoldDB" id="A0A0V1CIH4"/>
<protein>
    <submittedName>
        <fullName evidence="1">Uncharacterized protein</fullName>
    </submittedName>
</protein>
<evidence type="ECO:0000313" key="2">
    <source>
        <dbReference type="Proteomes" id="UP000054653"/>
    </source>
</evidence>
<keyword evidence="2" id="KW-1185">Reference proteome</keyword>
<reference evidence="1 2" key="1">
    <citation type="submission" date="2015-01" db="EMBL/GenBank/DDBJ databases">
        <title>Evolution of Trichinella species and genotypes.</title>
        <authorList>
            <person name="Korhonen P.K."/>
            <person name="Edoardo P."/>
            <person name="Giuseppe L.R."/>
            <person name="Gasser R.B."/>
        </authorList>
    </citation>
    <scope>NUCLEOTIDE SEQUENCE [LARGE SCALE GENOMIC DNA]</scope>
    <source>
        <strain evidence="1">ISS120</strain>
    </source>
</reference>
<accession>A0A0V1CIH4</accession>
<organism evidence="1 2">
    <name type="scientific">Trichinella britovi</name>
    <name type="common">Parasitic roundworm</name>
    <dbReference type="NCBI Taxonomy" id="45882"/>
    <lineage>
        <taxon>Eukaryota</taxon>
        <taxon>Metazoa</taxon>
        <taxon>Ecdysozoa</taxon>
        <taxon>Nematoda</taxon>
        <taxon>Enoplea</taxon>
        <taxon>Dorylaimia</taxon>
        <taxon>Trichinellida</taxon>
        <taxon>Trichinellidae</taxon>
        <taxon>Trichinella</taxon>
    </lineage>
</organism>
<dbReference type="OrthoDB" id="10478956at2759"/>
<sequence length="145" mass="16338">MLWWKVALLKEYNIEIEIFARWCCAEEQFPAFRQQLCHDIVELFWMELMNASRPSASNKMHFATDGVLLGERELFPGPCCVSMRVFGMCFYRAVQQSSEMILITDKENNADEDQATLSMRCALSAGLFVKESSFNGGGGGVSTTA</sequence>
<proteinExistence type="predicted"/>
<dbReference type="Proteomes" id="UP000054653">
    <property type="component" value="Unassembled WGS sequence"/>
</dbReference>
<comment type="caution">
    <text evidence="1">The sequence shown here is derived from an EMBL/GenBank/DDBJ whole genome shotgun (WGS) entry which is preliminary data.</text>
</comment>
<evidence type="ECO:0000313" key="1">
    <source>
        <dbReference type="EMBL" id="KRY49062.1"/>
    </source>
</evidence>
<dbReference type="EMBL" id="JYDI01000187">
    <property type="protein sequence ID" value="KRY49062.1"/>
    <property type="molecule type" value="Genomic_DNA"/>
</dbReference>